<dbReference type="OrthoDB" id="4424890at2"/>
<feature type="transmembrane region" description="Helical" evidence="1">
    <location>
        <begin position="258"/>
        <end position="285"/>
    </location>
</feature>
<keyword evidence="3" id="KW-1185">Reference proteome</keyword>
<proteinExistence type="predicted"/>
<dbReference type="AlphaFoldDB" id="A0A5C8NGT9"/>
<dbReference type="InterPro" id="IPR038728">
    <property type="entry name" value="YkvI-like"/>
</dbReference>
<accession>A0A5C8NGT9</accession>
<evidence type="ECO:0008006" key="4">
    <source>
        <dbReference type="Google" id="ProtNLM"/>
    </source>
</evidence>
<protein>
    <recommendedName>
        <fullName evidence="4">Transporter</fullName>
    </recommendedName>
</protein>
<feature type="transmembrane region" description="Helical" evidence="1">
    <location>
        <begin position="180"/>
        <end position="205"/>
    </location>
</feature>
<dbReference type="RefSeq" id="WP_147670654.1">
    <property type="nucleotide sequence ID" value="NZ_VDUW01000016.1"/>
</dbReference>
<dbReference type="PANTHER" id="PTHR37814:SF1">
    <property type="entry name" value="MEMBRANE PROTEIN"/>
    <property type="match status" value="1"/>
</dbReference>
<evidence type="ECO:0000313" key="3">
    <source>
        <dbReference type="Proteomes" id="UP000321574"/>
    </source>
</evidence>
<keyword evidence="1" id="KW-0472">Membrane</keyword>
<reference evidence="2 3" key="1">
    <citation type="submission" date="2019-06" db="EMBL/GenBank/DDBJ databases">
        <title>Cerasibacillus sp. nov., isolated from maize field.</title>
        <authorList>
            <person name="Lin S.-Y."/>
            <person name="Tsai C.-F."/>
            <person name="Young C.-C."/>
        </authorList>
    </citation>
    <scope>NUCLEOTIDE SEQUENCE [LARGE SCALE GENOMIC DNA]</scope>
    <source>
        <strain evidence="2 3">CC-CFT480</strain>
    </source>
</reference>
<comment type="caution">
    <text evidence="2">The sequence shown here is derived from an EMBL/GenBank/DDBJ whole genome shotgun (WGS) entry which is preliminary data.</text>
</comment>
<feature type="transmembrane region" description="Helical" evidence="1">
    <location>
        <begin position="217"/>
        <end position="238"/>
    </location>
</feature>
<keyword evidence="1" id="KW-1133">Transmembrane helix</keyword>
<name>A0A5C8NGT9_9BACI</name>
<dbReference type="Proteomes" id="UP000321574">
    <property type="component" value="Unassembled WGS sequence"/>
</dbReference>
<evidence type="ECO:0000256" key="1">
    <source>
        <dbReference type="SAM" id="Phobius"/>
    </source>
</evidence>
<keyword evidence="1" id="KW-0812">Transmembrane</keyword>
<feature type="transmembrane region" description="Helical" evidence="1">
    <location>
        <begin position="85"/>
        <end position="106"/>
    </location>
</feature>
<sequence length="349" mass="37624">MYRVLKIGSAFIGIIIGAGFASGQEILQYFTSFGYAGTLGAMLATALFAYLGMSLTKIGSRLQTTSHRDAIYTISGRYLGTIVDAVLLFTQFGVGVVMIAGAGSLLNQQFGFQPVIGNIIVAILIIITMMLNVNRVIAVIGSVTPFLILTIFIICIYSLFTMDMTFNELNPIAKGLEKSLPNWFIAAINYASFNIAVGAGMSIVIGGAEKNERIASIGGLVGGLGIGVLIVSAHLAIFSKIDVVHTYEMPLLKIGNDISPILGFLMSFILFGMIFNTGISMFYAFAARFFHVEGRSFKIGAFIIVIIGFAASFVGFTELVAKLYKLIGYLGLFLILALIYAPFKLRKLK</sequence>
<feature type="transmembrane region" description="Helical" evidence="1">
    <location>
        <begin position="138"/>
        <end position="160"/>
    </location>
</feature>
<feature type="transmembrane region" description="Helical" evidence="1">
    <location>
        <begin position="112"/>
        <end position="131"/>
    </location>
</feature>
<evidence type="ECO:0000313" key="2">
    <source>
        <dbReference type="EMBL" id="TXL57850.1"/>
    </source>
</evidence>
<dbReference type="PANTHER" id="PTHR37814">
    <property type="entry name" value="CONSERVED MEMBRANE PROTEIN"/>
    <property type="match status" value="1"/>
</dbReference>
<feature type="transmembrane region" description="Helical" evidence="1">
    <location>
        <begin position="297"/>
        <end position="317"/>
    </location>
</feature>
<feature type="transmembrane region" description="Helical" evidence="1">
    <location>
        <begin position="323"/>
        <end position="343"/>
    </location>
</feature>
<gene>
    <name evidence="2" type="ORF">FHP05_14665</name>
</gene>
<dbReference type="EMBL" id="VDUW01000016">
    <property type="protein sequence ID" value="TXL57850.1"/>
    <property type="molecule type" value="Genomic_DNA"/>
</dbReference>
<organism evidence="2 3">
    <name type="scientific">Cerasibacillus terrae</name>
    <dbReference type="NCBI Taxonomy" id="2498845"/>
    <lineage>
        <taxon>Bacteria</taxon>
        <taxon>Bacillati</taxon>
        <taxon>Bacillota</taxon>
        <taxon>Bacilli</taxon>
        <taxon>Bacillales</taxon>
        <taxon>Bacillaceae</taxon>
        <taxon>Cerasibacillus</taxon>
    </lineage>
</organism>
<feature type="transmembrane region" description="Helical" evidence="1">
    <location>
        <begin position="33"/>
        <end position="53"/>
    </location>
</feature>